<accession>A0A368S1X3</accession>
<dbReference type="OrthoDB" id="618196at2759"/>
<dbReference type="AlphaFoldDB" id="A0A368S1X3"/>
<feature type="domain" description="F-box" evidence="1">
    <location>
        <begin position="25"/>
        <end position="58"/>
    </location>
</feature>
<proteinExistence type="predicted"/>
<dbReference type="EMBL" id="CM003534">
    <property type="protein sequence ID" value="RCV36381.1"/>
    <property type="molecule type" value="Genomic_DNA"/>
</dbReference>
<dbReference type="InterPro" id="IPR001810">
    <property type="entry name" value="F-box_dom"/>
</dbReference>
<reference evidence="2" key="1">
    <citation type="journal article" date="2012" name="Nat. Biotechnol.">
        <title>Reference genome sequence of the model plant Setaria.</title>
        <authorList>
            <person name="Bennetzen J.L."/>
            <person name="Schmutz J."/>
            <person name="Wang H."/>
            <person name="Percifield R."/>
            <person name="Hawkins J."/>
            <person name="Pontaroli A.C."/>
            <person name="Estep M."/>
            <person name="Feng L."/>
            <person name="Vaughn J.N."/>
            <person name="Grimwood J."/>
            <person name="Jenkins J."/>
            <person name="Barry K."/>
            <person name="Lindquist E."/>
            <person name="Hellsten U."/>
            <person name="Deshpande S."/>
            <person name="Wang X."/>
            <person name="Wu X."/>
            <person name="Mitros T."/>
            <person name="Triplett J."/>
            <person name="Yang X."/>
            <person name="Ye C.Y."/>
            <person name="Mauro-Herrera M."/>
            <person name="Wang L."/>
            <person name="Li P."/>
            <person name="Sharma M."/>
            <person name="Sharma R."/>
            <person name="Ronald P.C."/>
            <person name="Panaud O."/>
            <person name="Kellogg E.A."/>
            <person name="Brutnell T.P."/>
            <person name="Doust A.N."/>
            <person name="Tuskan G.A."/>
            <person name="Rokhsar D."/>
            <person name="Devos K.M."/>
        </authorList>
    </citation>
    <scope>NUCLEOTIDE SEQUENCE [LARGE SCALE GENOMIC DNA]</scope>
    <source>
        <strain evidence="2">Yugu1</strain>
    </source>
</reference>
<organism evidence="2">
    <name type="scientific">Setaria italica</name>
    <name type="common">Foxtail millet</name>
    <name type="synonym">Panicum italicum</name>
    <dbReference type="NCBI Taxonomy" id="4555"/>
    <lineage>
        <taxon>Eukaryota</taxon>
        <taxon>Viridiplantae</taxon>
        <taxon>Streptophyta</taxon>
        <taxon>Embryophyta</taxon>
        <taxon>Tracheophyta</taxon>
        <taxon>Spermatophyta</taxon>
        <taxon>Magnoliopsida</taxon>
        <taxon>Liliopsida</taxon>
        <taxon>Poales</taxon>
        <taxon>Poaceae</taxon>
        <taxon>PACMAD clade</taxon>
        <taxon>Panicoideae</taxon>
        <taxon>Panicodae</taxon>
        <taxon>Paniceae</taxon>
        <taxon>Cenchrinae</taxon>
        <taxon>Setaria</taxon>
    </lineage>
</organism>
<gene>
    <name evidence="2" type="ORF">SETIT_7G314100v2</name>
</gene>
<sequence length="383" mass="43088">MPLGSFGKRLKRTPRVEDDGFPLNDEVLILVFARSLDTADLLGCAATCRRWLRLVTREAEFIFRLKPPPPPQPIGFFHQQHDDNYSGAPPRFLPFPSYSRRASLDAVFDDDMFKNYRLIASRKGRLVVELHRASRTAAIRLVVCNGNPMSGEVSVLPALSGKDRLGNYAYALLTADDLHDAAVDDDPPRPRSHAAFRLVVVSTTAARARCAGAWGPEGKVSGTSISGRRLGEMDAGVAFRGAVFWLSHTAVFGLRVDTLHATRESRTWNDDYCYCHGRLGDGSMNPSRRLIVFPDGRLRVVQVGGYRDTGNFGINFYTRDETRTRHRWVWDKERDIDLAPWLLYVLDLEKRTVQLIPGAAAFASRLGASMAMRWIGWRIWPRS</sequence>
<dbReference type="CDD" id="cd09917">
    <property type="entry name" value="F-box_SF"/>
    <property type="match status" value="1"/>
</dbReference>
<evidence type="ECO:0000259" key="1">
    <source>
        <dbReference type="Pfam" id="PF12937"/>
    </source>
</evidence>
<reference evidence="2" key="2">
    <citation type="submission" date="2015-07" db="EMBL/GenBank/DDBJ databases">
        <authorList>
            <person name="Noorani M."/>
        </authorList>
    </citation>
    <scope>NUCLEOTIDE SEQUENCE</scope>
    <source>
        <strain evidence="2">Yugu1</strain>
    </source>
</reference>
<dbReference type="PANTHER" id="PTHR36140:SF1">
    <property type="entry name" value="F-BOX DOMAIN CONTAINING PROTEIN, EXPRESSED"/>
    <property type="match status" value="1"/>
</dbReference>
<protein>
    <recommendedName>
        <fullName evidence="1">F-box domain-containing protein</fullName>
    </recommendedName>
</protein>
<dbReference type="Pfam" id="PF12937">
    <property type="entry name" value="F-box-like"/>
    <property type="match status" value="1"/>
</dbReference>
<dbReference type="InterPro" id="IPR036047">
    <property type="entry name" value="F-box-like_dom_sf"/>
</dbReference>
<name>A0A368S1X3_SETIT</name>
<dbReference type="SUPFAM" id="SSF81383">
    <property type="entry name" value="F-box domain"/>
    <property type="match status" value="1"/>
</dbReference>
<dbReference type="PANTHER" id="PTHR36140">
    <property type="entry name" value="F-BOX DOMAIN-CONTAINING PROTEIN-RELATED"/>
    <property type="match status" value="1"/>
</dbReference>
<evidence type="ECO:0000313" key="2">
    <source>
        <dbReference type="EMBL" id="RCV36381.1"/>
    </source>
</evidence>
<dbReference type="Gene3D" id="1.20.1280.50">
    <property type="match status" value="1"/>
</dbReference>